<feature type="domain" description="Ribophorin II third" evidence="14">
    <location>
        <begin position="355"/>
        <end position="481"/>
    </location>
</feature>
<keyword evidence="18" id="KW-1185">Reference proteome</keyword>
<keyword evidence="6 12" id="KW-0812">Transmembrane</keyword>
<keyword evidence="7 12" id="KW-0732">Signal</keyword>
<dbReference type="InterPro" id="IPR055374">
    <property type="entry name" value="Ribophorin_II_3rd"/>
</dbReference>
<name>A0A3P8VMK9_CYNSE</name>
<evidence type="ECO:0000256" key="1">
    <source>
        <dbReference type="ARBA" id="ARBA00002791"/>
    </source>
</evidence>
<dbReference type="STRING" id="244447.ENSCSEP00000013695"/>
<evidence type="ECO:0000313" key="18">
    <source>
        <dbReference type="Proteomes" id="UP000265120"/>
    </source>
</evidence>
<comment type="pathway">
    <text evidence="3 12">Protein modification; protein glycosylation.</text>
</comment>
<feature type="chain" id="PRO_5019617264" description="Dolichyl-diphosphooligosaccharide--protein glycosyltransferase subunit 2" evidence="12">
    <location>
        <begin position="22"/>
        <end position="662"/>
    </location>
</feature>
<dbReference type="Pfam" id="PF23860">
    <property type="entry name" value="Ribophorin_II_3rd"/>
    <property type="match status" value="1"/>
</dbReference>
<dbReference type="GeneTree" id="ENSGT00390000002635"/>
<evidence type="ECO:0000256" key="7">
    <source>
        <dbReference type="ARBA" id="ARBA00022729"/>
    </source>
</evidence>
<dbReference type="InterPro" id="IPR008814">
    <property type="entry name" value="Swp1"/>
</dbReference>
<dbReference type="PANTHER" id="PTHR12640:SF0">
    <property type="entry name" value="DOLICHYL-DIPHOSPHOOLIGOSACCHARIDE--PROTEIN GLYCOSYLTRANSFERASE SUBUNIT 2"/>
    <property type="match status" value="1"/>
</dbReference>
<proteinExistence type="inferred from homology"/>
<feature type="transmembrane region" description="Helical" evidence="12">
    <location>
        <begin position="552"/>
        <end position="571"/>
    </location>
</feature>
<dbReference type="Pfam" id="PF23861">
    <property type="entry name" value="Ribophorin_II_2nd"/>
    <property type="match status" value="1"/>
</dbReference>
<evidence type="ECO:0000256" key="12">
    <source>
        <dbReference type="RuleBase" id="RU366029"/>
    </source>
</evidence>
<evidence type="ECO:0000259" key="14">
    <source>
        <dbReference type="Pfam" id="PF23860"/>
    </source>
</evidence>
<evidence type="ECO:0000259" key="13">
    <source>
        <dbReference type="Pfam" id="PF05817"/>
    </source>
</evidence>
<feature type="transmembrane region" description="Helical" evidence="12">
    <location>
        <begin position="518"/>
        <end position="540"/>
    </location>
</feature>
<evidence type="ECO:0000256" key="6">
    <source>
        <dbReference type="ARBA" id="ARBA00022692"/>
    </source>
</evidence>
<sequence>TTSTGLLGTLLLTLALAGAQALTPSHHLCLADVARLQNFLSQQFTDLESAYYSVVGLSKLGTTVPDQDVCQFVKAYLDPTSVESLFFAAETSQAISGCEIPVSNETRDILLAAVSEDSTMSQIHQAVSALSSLGLPVASQEVVGALAVLVTLDSRLSQHAEIGGILEEIEVSLIYFQKFEEGLEATAMFVTAAYSLSDHVEIEPPLKEDQVIQLVNSIFSKKSWDSLSEAFSVASAAAALSTNRFHVPVIVTAQGPATVSHSQPTLQLLVTDVLSQPLTTANVLVESATAVASKSVILSQAPFTLNDGVFELNFMSSQPASGYYQFSIAVTGDTRLVANHVELKVKVSTEVAITNMDLSVVDKDQSIGTKTNRVDYPSKAKSQFTADSHQNFAMSFQLVDINTGVELTPHQTFVRLHNQKTGQEVVFVAEPDSKNLYKFELDTAERKSEFDSISGTYSLYLIVGDATLENPILWNVADVNLKFLDEEAPATIQPKTLYVPKPEIQHSFREPEKKPPTFVSNAFTALVLSPILLLLIILGANISNISFSPSTILFHVGHAALLGLMYVYWTHLNMFQTLKYLAIIGGITFLAGNRMLAQKAVKRLVHLLMLSVFYPSEWSPLRPLGVVLSRRSGCSISVAPSFGPQRMSLVPGSEKQRGVVPT</sequence>
<reference evidence="17 18" key="1">
    <citation type="journal article" date="2014" name="Nat. Genet.">
        <title>Whole-genome sequence of a flatfish provides insights into ZW sex chromosome evolution and adaptation to a benthic lifestyle.</title>
        <authorList>
            <person name="Chen S."/>
            <person name="Zhang G."/>
            <person name="Shao C."/>
            <person name="Huang Q."/>
            <person name="Liu G."/>
            <person name="Zhang P."/>
            <person name="Song W."/>
            <person name="An N."/>
            <person name="Chalopin D."/>
            <person name="Volff J.N."/>
            <person name="Hong Y."/>
            <person name="Li Q."/>
            <person name="Sha Z."/>
            <person name="Zhou H."/>
            <person name="Xie M."/>
            <person name="Yu Q."/>
            <person name="Liu Y."/>
            <person name="Xiang H."/>
            <person name="Wang N."/>
            <person name="Wu K."/>
            <person name="Yang C."/>
            <person name="Zhou Q."/>
            <person name="Liao X."/>
            <person name="Yang L."/>
            <person name="Hu Q."/>
            <person name="Zhang J."/>
            <person name="Meng L."/>
            <person name="Jin L."/>
            <person name="Tian Y."/>
            <person name="Lian J."/>
            <person name="Yang J."/>
            <person name="Miao G."/>
            <person name="Liu S."/>
            <person name="Liang Z."/>
            <person name="Yan F."/>
            <person name="Li Y."/>
            <person name="Sun B."/>
            <person name="Zhang H."/>
            <person name="Zhang J."/>
            <person name="Zhu Y."/>
            <person name="Du M."/>
            <person name="Zhao Y."/>
            <person name="Schartl M."/>
            <person name="Tang Q."/>
            <person name="Wang J."/>
        </authorList>
    </citation>
    <scope>NUCLEOTIDE SEQUENCE</scope>
</reference>
<reference evidence="17" key="3">
    <citation type="submission" date="2025-09" db="UniProtKB">
        <authorList>
            <consortium name="Ensembl"/>
        </authorList>
    </citation>
    <scope>IDENTIFICATION</scope>
</reference>
<comment type="subcellular location">
    <subcellularLocation>
        <location evidence="2 12">Endoplasmic reticulum membrane</location>
        <topology evidence="2 12">Multi-pass membrane protein</topology>
    </subcellularLocation>
</comment>
<feature type="transmembrane region" description="Helical" evidence="12">
    <location>
        <begin position="577"/>
        <end position="596"/>
    </location>
</feature>
<evidence type="ECO:0000256" key="11">
    <source>
        <dbReference type="ARBA" id="ARBA00046750"/>
    </source>
</evidence>
<keyword evidence="8 12" id="KW-0256">Endoplasmic reticulum</keyword>
<evidence type="ECO:0000256" key="2">
    <source>
        <dbReference type="ARBA" id="ARBA00004477"/>
    </source>
</evidence>
<comment type="subunit">
    <text evidence="11">Component of the oligosaccharyltransferase (OST) complex. OST exists in two different complex forms which contain common core subunits RPN1, RPN2, OST48, OST4, DAD1 and TMEM258, either STT3A or STT3B as catalytic subunits, and form-specific accessory subunits. STT3A complex assembly occurs through the formation of 3 subcomplexes. Subcomplex 1 contains RPN1 and TMEM258, subcomplex 2 contains the STT3A-specific subunits STT3A, DC2/OSTC, and KCP2 as well as the core subunit OST4, and subcomplex 3 contains RPN2, DAD1, and OST48. The STT3A complex can form stable complexes with the Sec61 complex or with both the Sec61 and TRAP complexes. Interacts with DDI2. Interacts with TMEM35A/NACHO.</text>
</comment>
<feature type="domain" description="Ribophorin II C-terminal" evidence="16">
    <location>
        <begin position="508"/>
        <end position="603"/>
    </location>
</feature>
<evidence type="ECO:0000259" key="16">
    <source>
        <dbReference type="Pfam" id="PF25147"/>
    </source>
</evidence>
<dbReference type="InterPro" id="IPR055375">
    <property type="entry name" value="Ribophorin_II_2nd"/>
</dbReference>
<feature type="domain" description="Ribophorin II N-terminal" evidence="13">
    <location>
        <begin position="171"/>
        <end position="241"/>
    </location>
</feature>
<dbReference type="PANTHER" id="PTHR12640">
    <property type="entry name" value="RIBOPHORIN II"/>
    <property type="match status" value="1"/>
</dbReference>
<dbReference type="UniPathway" id="UPA00378"/>
<evidence type="ECO:0000256" key="8">
    <source>
        <dbReference type="ARBA" id="ARBA00022824"/>
    </source>
</evidence>
<evidence type="ECO:0000256" key="9">
    <source>
        <dbReference type="ARBA" id="ARBA00022989"/>
    </source>
</evidence>
<comment type="function">
    <text evidence="1 12">Subunit of the oligosaccharyl transferase (OST) complex that catalyzes the initial transfer of a defined glycan (Glc(3)Man(9)GlcNAc(2) in eukaryotes) from the lipid carrier dolichol-pyrophosphate to an asparagine residue within an Asn-X-Ser/Thr consensus motif in nascent polypeptide chains, the first step in protein N-glycosylation. N-glycosylation occurs cotranslationally and the complex associates with the Sec61 complex at the channel-forming translocon complex that mediates protein translocation across the endoplasmic reticulum (ER). All subunits are required for a maximal enzyme activity.</text>
</comment>
<dbReference type="GO" id="GO:0006487">
    <property type="term" value="P:protein N-linked glycosylation"/>
    <property type="evidence" value="ECO:0007669"/>
    <property type="project" value="UniProtKB-UniRule"/>
</dbReference>
<evidence type="ECO:0000256" key="4">
    <source>
        <dbReference type="ARBA" id="ARBA00009038"/>
    </source>
</evidence>
<dbReference type="InParanoid" id="A0A3P8VMK9"/>
<organism evidence="17 18">
    <name type="scientific">Cynoglossus semilaevis</name>
    <name type="common">Tongue sole</name>
    <dbReference type="NCBI Taxonomy" id="244447"/>
    <lineage>
        <taxon>Eukaryota</taxon>
        <taxon>Metazoa</taxon>
        <taxon>Chordata</taxon>
        <taxon>Craniata</taxon>
        <taxon>Vertebrata</taxon>
        <taxon>Euteleostomi</taxon>
        <taxon>Actinopterygii</taxon>
        <taxon>Neopterygii</taxon>
        <taxon>Teleostei</taxon>
        <taxon>Neoteleostei</taxon>
        <taxon>Acanthomorphata</taxon>
        <taxon>Carangaria</taxon>
        <taxon>Pleuronectiformes</taxon>
        <taxon>Pleuronectoidei</taxon>
        <taxon>Cynoglossidae</taxon>
        <taxon>Cynoglossinae</taxon>
        <taxon>Cynoglossus</taxon>
    </lineage>
</organism>
<dbReference type="InterPro" id="IPR055373">
    <property type="entry name" value="Ribophorin_II_N"/>
</dbReference>
<evidence type="ECO:0000256" key="10">
    <source>
        <dbReference type="ARBA" id="ARBA00023136"/>
    </source>
</evidence>
<evidence type="ECO:0000313" key="17">
    <source>
        <dbReference type="Ensembl" id="ENSCSEP00000013695.1"/>
    </source>
</evidence>
<dbReference type="Pfam" id="PF25147">
    <property type="entry name" value="Ribophorin_II_C"/>
    <property type="match status" value="1"/>
</dbReference>
<feature type="signal peptide" evidence="12">
    <location>
        <begin position="1"/>
        <end position="21"/>
    </location>
</feature>
<reference evidence="17" key="2">
    <citation type="submission" date="2025-08" db="UniProtKB">
        <authorList>
            <consortium name="Ensembl"/>
        </authorList>
    </citation>
    <scope>IDENTIFICATION</scope>
</reference>
<comment type="similarity">
    <text evidence="4 12">Belongs to the SWP1 family.</text>
</comment>
<feature type="domain" description="Ribophorin II second" evidence="15">
    <location>
        <begin position="249"/>
        <end position="347"/>
    </location>
</feature>
<dbReference type="GO" id="GO:0008250">
    <property type="term" value="C:oligosaccharyltransferase complex"/>
    <property type="evidence" value="ECO:0007669"/>
    <property type="project" value="UniProtKB-UniRule"/>
</dbReference>
<dbReference type="OMA" id="QEHETIY"/>
<dbReference type="AlphaFoldDB" id="A0A3P8VMK9"/>
<evidence type="ECO:0000256" key="3">
    <source>
        <dbReference type="ARBA" id="ARBA00004922"/>
    </source>
</evidence>
<keyword evidence="10 12" id="KW-0472">Membrane</keyword>
<accession>A0A3P8VMK9</accession>
<feature type="domain" description="Ribophorin II N-terminal" evidence="13">
    <location>
        <begin position="30"/>
        <end position="159"/>
    </location>
</feature>
<dbReference type="Proteomes" id="UP000265120">
    <property type="component" value="Chromosome 11"/>
</dbReference>
<evidence type="ECO:0000256" key="5">
    <source>
        <dbReference type="ARBA" id="ARBA00017612"/>
    </source>
</evidence>
<protein>
    <recommendedName>
        <fullName evidence="5 12">Dolichyl-diphosphooligosaccharide--protein glycosyltransferase subunit 2</fullName>
    </recommendedName>
    <alternativeName>
        <fullName evidence="12">Ribophorin-2</fullName>
    </alternativeName>
</protein>
<evidence type="ECO:0000259" key="15">
    <source>
        <dbReference type="Pfam" id="PF23861"/>
    </source>
</evidence>
<dbReference type="InterPro" id="IPR056790">
    <property type="entry name" value="Ribophorin_II_C"/>
</dbReference>
<dbReference type="Pfam" id="PF05817">
    <property type="entry name" value="Ribophorin_II"/>
    <property type="match status" value="2"/>
</dbReference>
<dbReference type="Ensembl" id="ENSCSET00000013855.1">
    <property type="protein sequence ID" value="ENSCSEP00000013695.1"/>
    <property type="gene ID" value="ENSCSEG00000008798.1"/>
</dbReference>
<keyword evidence="9 12" id="KW-1133">Transmembrane helix</keyword>